<dbReference type="InterPro" id="IPR011006">
    <property type="entry name" value="CheY-like_superfamily"/>
</dbReference>
<accession>A0A3G8ZQZ7</accession>
<dbReference type="Pfam" id="PF03861">
    <property type="entry name" value="ANTAR"/>
    <property type="match status" value="1"/>
</dbReference>
<dbReference type="GO" id="GO:0003723">
    <property type="term" value="F:RNA binding"/>
    <property type="evidence" value="ECO:0007669"/>
    <property type="project" value="InterPro"/>
</dbReference>
<dbReference type="SUPFAM" id="SSF52172">
    <property type="entry name" value="CheY-like"/>
    <property type="match status" value="1"/>
</dbReference>
<dbReference type="EMBL" id="CP034170">
    <property type="protein sequence ID" value="AZI59235.1"/>
    <property type="molecule type" value="Genomic_DNA"/>
</dbReference>
<keyword evidence="3" id="KW-1185">Reference proteome</keyword>
<organism evidence="2 3">
    <name type="scientific">Nakamurella antarctica</name>
    <dbReference type="NCBI Taxonomy" id="1902245"/>
    <lineage>
        <taxon>Bacteria</taxon>
        <taxon>Bacillati</taxon>
        <taxon>Actinomycetota</taxon>
        <taxon>Actinomycetes</taxon>
        <taxon>Nakamurellales</taxon>
        <taxon>Nakamurellaceae</taxon>
        <taxon>Nakamurella</taxon>
    </lineage>
</organism>
<dbReference type="SMART" id="SM01012">
    <property type="entry name" value="ANTAR"/>
    <property type="match status" value="1"/>
</dbReference>
<dbReference type="AlphaFoldDB" id="A0A3G8ZQZ7"/>
<reference evidence="2 3" key="2">
    <citation type="submission" date="2018-12" db="EMBL/GenBank/DDBJ databases">
        <title>Nakamurella antarcticus sp. nov., isolated from Antarctica South Shetland Islands soil.</title>
        <authorList>
            <person name="Peng F."/>
        </authorList>
    </citation>
    <scope>NUCLEOTIDE SEQUENCE [LARGE SCALE GENOMIC DNA]</scope>
    <source>
        <strain evidence="2 3">S14-144</strain>
    </source>
</reference>
<dbReference type="Gene3D" id="1.10.10.10">
    <property type="entry name" value="Winged helix-like DNA-binding domain superfamily/Winged helix DNA-binding domain"/>
    <property type="match status" value="1"/>
</dbReference>
<name>A0A3G8ZQZ7_9ACTN</name>
<gene>
    <name evidence="2" type="ORF">EH165_14895</name>
</gene>
<evidence type="ECO:0000259" key="1">
    <source>
        <dbReference type="PROSITE" id="PS50921"/>
    </source>
</evidence>
<dbReference type="InterPro" id="IPR036388">
    <property type="entry name" value="WH-like_DNA-bd_sf"/>
</dbReference>
<evidence type="ECO:0000313" key="2">
    <source>
        <dbReference type="EMBL" id="AZI59235.1"/>
    </source>
</evidence>
<proteinExistence type="predicted"/>
<evidence type="ECO:0000313" key="3">
    <source>
        <dbReference type="Proteomes" id="UP000268084"/>
    </source>
</evidence>
<protein>
    <submittedName>
        <fullName evidence="2">ANTAR domain-containing protein</fullName>
    </submittedName>
</protein>
<dbReference type="KEGG" id="nak:EH165_14895"/>
<dbReference type="OrthoDB" id="3688893at2"/>
<dbReference type="PROSITE" id="PS50921">
    <property type="entry name" value="ANTAR"/>
    <property type="match status" value="1"/>
</dbReference>
<dbReference type="Proteomes" id="UP000268084">
    <property type="component" value="Chromosome"/>
</dbReference>
<reference evidence="2 3" key="1">
    <citation type="submission" date="2018-11" db="EMBL/GenBank/DDBJ databases">
        <authorList>
            <person name="Da X."/>
        </authorList>
    </citation>
    <scope>NUCLEOTIDE SEQUENCE [LARGE SCALE GENOMIC DNA]</scope>
    <source>
        <strain evidence="2 3">S14-144</strain>
    </source>
</reference>
<sequence length="224" mass="25051">MRGSGCLLSAGRILIAETGKWHTISMSGFPNFCPEKLMLPLQIHTRATELSGFALDLADQPDRLSVESRARELMQVAFPETHVELSRTPCARESRATVLEFDLQRGTYRFGMLRFNLVEQDRWDQDRASLAQAYAEQTCLAMERAELRYQAQMLHAALLSNRLIGAATGVLMAVKKTSIDAAFAELTKVSQDSNRKLREVAEEVLLTGQLPVFIPARKLPQTEA</sequence>
<feature type="domain" description="ANTAR" evidence="1">
    <location>
        <begin position="144"/>
        <end position="205"/>
    </location>
</feature>
<dbReference type="InterPro" id="IPR005561">
    <property type="entry name" value="ANTAR"/>
</dbReference>